<accession>A0A2T5I9K8</accession>
<dbReference type="RefSeq" id="WP_107762398.1">
    <property type="nucleotide sequence ID" value="NZ_QAOK01000015.1"/>
</dbReference>
<keyword evidence="7" id="KW-1133">Transmembrane helix</keyword>
<organism evidence="11 12">
    <name type="scientific">Nitrosospira multiformis</name>
    <dbReference type="NCBI Taxonomy" id="1231"/>
    <lineage>
        <taxon>Bacteria</taxon>
        <taxon>Pseudomonadati</taxon>
        <taxon>Pseudomonadota</taxon>
        <taxon>Betaproteobacteria</taxon>
        <taxon>Nitrosomonadales</taxon>
        <taxon>Nitrosomonadaceae</taxon>
        <taxon>Nitrosospira</taxon>
    </lineage>
</organism>
<feature type="domain" description="Insecticide toxin TcdB middle/N-terminal" evidence="9">
    <location>
        <begin position="552"/>
        <end position="715"/>
    </location>
</feature>
<dbReference type="InterPro" id="IPR028994">
    <property type="entry name" value="Integrin_alpha_N"/>
</dbReference>
<keyword evidence="2" id="KW-0964">Secreted</keyword>
<evidence type="ECO:0000256" key="1">
    <source>
        <dbReference type="ARBA" id="ARBA00004613"/>
    </source>
</evidence>
<dbReference type="Pfam" id="PF13517">
    <property type="entry name" value="FG-GAP_3"/>
    <property type="match status" value="1"/>
</dbReference>
<evidence type="ECO:0000256" key="3">
    <source>
        <dbReference type="ARBA" id="ARBA00022729"/>
    </source>
</evidence>
<evidence type="ECO:0000256" key="4">
    <source>
        <dbReference type="ARBA" id="ARBA00022737"/>
    </source>
</evidence>
<evidence type="ECO:0000259" key="9">
    <source>
        <dbReference type="Pfam" id="PF12256"/>
    </source>
</evidence>
<dbReference type="NCBIfam" id="TIGR03696">
    <property type="entry name" value="Rhs_assc_core"/>
    <property type="match status" value="1"/>
</dbReference>
<feature type="region of interest" description="Disordered" evidence="6">
    <location>
        <begin position="1"/>
        <end position="29"/>
    </location>
</feature>
<feature type="transmembrane region" description="Helical" evidence="7">
    <location>
        <begin position="1748"/>
        <end position="1771"/>
    </location>
</feature>
<evidence type="ECO:0000259" key="10">
    <source>
        <dbReference type="Pfam" id="PF25023"/>
    </source>
</evidence>
<protein>
    <submittedName>
        <fullName evidence="11">RHS repeat-associated protein</fullName>
    </submittedName>
</protein>
<dbReference type="InterPro" id="IPR013517">
    <property type="entry name" value="FG-GAP"/>
</dbReference>
<keyword evidence="3" id="KW-0732">Signal</keyword>
<dbReference type="InterPro" id="IPR056823">
    <property type="entry name" value="TEN-like_YD-shell"/>
</dbReference>
<evidence type="ECO:0000259" key="8">
    <source>
        <dbReference type="Pfam" id="PF12255"/>
    </source>
</evidence>
<evidence type="ECO:0000313" key="11">
    <source>
        <dbReference type="EMBL" id="PTQ80512.1"/>
    </source>
</evidence>
<evidence type="ECO:0000256" key="5">
    <source>
        <dbReference type="ARBA" id="ARBA00023026"/>
    </source>
</evidence>
<dbReference type="PANTHER" id="PTHR32305:SF15">
    <property type="entry name" value="PROTEIN RHSA-RELATED"/>
    <property type="match status" value="1"/>
</dbReference>
<feature type="transmembrane region" description="Helical" evidence="7">
    <location>
        <begin position="1777"/>
        <end position="1794"/>
    </location>
</feature>
<keyword evidence="7" id="KW-0472">Membrane</keyword>
<feature type="transmembrane region" description="Helical" evidence="7">
    <location>
        <begin position="1801"/>
        <end position="1819"/>
    </location>
</feature>
<dbReference type="Gene3D" id="2.180.10.10">
    <property type="entry name" value="RHS repeat-associated core"/>
    <property type="match status" value="2"/>
</dbReference>
<dbReference type="GO" id="GO:0005737">
    <property type="term" value="C:cytoplasm"/>
    <property type="evidence" value="ECO:0007669"/>
    <property type="project" value="InterPro"/>
</dbReference>
<keyword evidence="5" id="KW-0843">Virulence</keyword>
<comment type="subcellular location">
    <subcellularLocation>
        <location evidence="1">Secreted</location>
    </subcellularLocation>
</comment>
<comment type="caution">
    <text evidence="11">The sequence shown here is derived from an EMBL/GenBank/DDBJ whole genome shotgun (WGS) entry which is preliminary data.</text>
</comment>
<feature type="transmembrane region" description="Helical" evidence="7">
    <location>
        <begin position="1710"/>
        <end position="1736"/>
    </location>
</feature>
<dbReference type="Pfam" id="PF03534">
    <property type="entry name" value="SpvB"/>
    <property type="match status" value="2"/>
</dbReference>
<evidence type="ECO:0000256" key="2">
    <source>
        <dbReference type="ARBA" id="ARBA00022525"/>
    </source>
</evidence>
<evidence type="ECO:0000313" key="12">
    <source>
        <dbReference type="Proteomes" id="UP000244152"/>
    </source>
</evidence>
<evidence type="ECO:0000256" key="7">
    <source>
        <dbReference type="SAM" id="Phobius"/>
    </source>
</evidence>
<feature type="domain" description="Teneurin-like YD-shell" evidence="10">
    <location>
        <begin position="1432"/>
        <end position="1702"/>
    </location>
</feature>
<dbReference type="Pfam" id="PF12255">
    <property type="entry name" value="TcdB_toxin_midC"/>
    <property type="match status" value="1"/>
</dbReference>
<reference evidence="11 12" key="1">
    <citation type="submission" date="2018-04" db="EMBL/GenBank/DDBJ databases">
        <title>Active sludge and wastewater microbial communities from Klosterneuburg, Austria.</title>
        <authorList>
            <person name="Wagner M."/>
        </authorList>
    </citation>
    <scope>NUCLEOTIDE SEQUENCE [LARGE SCALE GENOMIC DNA]</scope>
    <source>
        <strain evidence="11 12">Nl12</strain>
    </source>
</reference>
<feature type="domain" description="Insecticide toxin TcdB middle/C-terminal" evidence="8">
    <location>
        <begin position="727"/>
        <end position="791"/>
    </location>
</feature>
<dbReference type="GO" id="GO:0005576">
    <property type="term" value="C:extracellular region"/>
    <property type="evidence" value="ECO:0007669"/>
    <property type="project" value="UniProtKB-SubCell"/>
</dbReference>
<evidence type="ECO:0000256" key="6">
    <source>
        <dbReference type="SAM" id="MobiDB-lite"/>
    </source>
</evidence>
<sequence length="1980" mass="217066">MANKSPVERQATSNPAGGGDMRGLGETFQPDLNSGVGNYRIPLDLLPGIRNFQPSLALGYSTGAGNSPWGLGWSLPFATISRRTFRGTPSYTEDDTFLFAGQTELVPIGPDTFRASIENGFEQFSRTDSGWQVTEKSGIRHTFGTTAENRIEFDDNGTARVFAWLVERTEDTTGNAITYRYRSEQGQRYIEEIRYAIYVIRFEYEVRPDAFSDFRSGFEQRTTLRCTRITLHVEPLGPAAVRSWSLAYDLAPLSGLSLLRSVTFSGNDPATGESASLPPLQFSYTEFTPSSRRLRKFTAEIGAAPPGLDQPNLELIDLDGRGLPGVLSIENGIARYWSNTGQLRWEPPRSLPQFPAVFSTAEDRVQFADMDGNGAADVLVGSGTLSGFYRNEGTGAFDGFNQYIRSPQLAFETGGLQLMDVNGDGLVDAVHDGRTGLQVYNNRGATGWEPPRLVPKDDLPTPVPNLSSGDPRMRLADMNGDKIPDVVLFSSGYFEYWPSRGGGHFSESRKMTAAPRFPYPFDPARVFITDINGDGLADVVFVGYDEVTYWINQSGNAFSPPQTIRYTPPTSRADTLRVADMSGTGTAGLLWTSPYPDYRYLDFTGDVKPCLLGRIDNGLGRVTTIEYASSTAEARRDQEQREPWMSFLPFPVQVVSAVTIDDSISGLHNVTRYRYHEGHYDGYRREFDGFGRSEQIEEGDASIPSCRTVFHYHTEASGKPSEPDPELRRSLKRKLFRVEVFGEDAGPLASAPYRVEESRWVVRIEQTLSDGRRVLFPFVEETVTSTFERQSAARIERRMFSFDASGNVTGEERRGEGGEGVPLLATTGAEYAQDPTGRVRDHVARIVQRDGDGNLLNELRHYYDGPAFEGLPLGQVTKGLLTRTEKVALHKSTATSVYGTHEPDLPALGYRDGEDQDGEPAWLYDHKRLSLDERGNVVVSRDARGNDTTYTFDEFRLFATSIIDAKGFIATVEHDLRVARPRRMVNPNGGVTESRYDPLARIAVVAVPGDTLALPSVTYSYETSVLPALRSTRYRVISGDSRTIAVNEYLDGVGALYQRRTEHDGAMVSVSGQAVTNARGKMAEKLESFYAEGLEFESYPADPSAPRRRFFFDALGRAIRTVHPDGGESSAEYRPFDTLFSDGGDNDPVAEVSFGTPRRELYDSWYRLVGVEERDQSTIRTTRYELDGAGRLRQITDPRGIILSRITRDLTAQEIRIEHVDAGNRLLAYDASGNLALQVDAAGESINRTYDELNRITATAYGGVEPEQYFYDAGSGANLTGRLARTLDPAGETAYSYDERGNVTLRSRLAPGQTEALALNYTFDRIGRMTRVGYPDGAIVDFEHYSGFLLRRIPGAVDTIEYTAAGVRTALQYENGVRTEYGYDPASLRLRELRTHRPETGAVYFHTRYDIDKVGNVAAIEDLRAAAAGFVRTQIFGYDAFNNLLEASSPDPTAGYSHVYEYDQAANFLRNPLISSNPLFYENGGNSNRLSGHNDGINAVTLFGYDANGNVTSMPGRTLTFDAKQQLSGVQIAGGADVVFFYDHKGVLSRREATLGGSTETTHYMDNLFESQTSPGSGSTQRWILAGDLPVACVADGTTVFIHNDHLGSAVIYTDAGGNLLTETAFHPFGSVIVAPSGALPPAFATKKLDADIGLYYFNARWYSPLMGRFISPDPLYLYQPEQGLQEPKRLNPYAYAGNNPVRYVDPSGLGFWDVLGAIVIAIAVVVAVVAVSVLTFGVGMAIGFGTLLAYAAVAGLAGAAIGAVVGGIAYGSWEGALRGALIGFTAGANAMIGGMIFGPIIGAALGIITFLAVIPPVAKSDVYQGILGWTSYLMPMSWPGHAIGLVLFALNVVGYLVTFGQVDRLRIRDMQVDWKTGNIFTVGGWVGQLDGRAFNFGAFSFVNTARYVGGEIIPATFEHESGHMLSNAAFGFFQATRVFEGNGLDSFWERIAESNVPPGLRGTDPVTPEPDRPKIPQWG</sequence>
<gene>
    <name evidence="11" type="ORF">C8R21_1159</name>
</gene>
<feature type="region of interest" description="Disordered" evidence="6">
    <location>
        <begin position="1956"/>
        <end position="1980"/>
    </location>
</feature>
<keyword evidence="4" id="KW-0677">Repeat</keyword>
<keyword evidence="7" id="KW-0812">Transmembrane</keyword>
<dbReference type="InterPro" id="IPR022385">
    <property type="entry name" value="Rhs_assc_core"/>
</dbReference>
<dbReference type="PANTHER" id="PTHR32305">
    <property type="match status" value="1"/>
</dbReference>
<dbReference type="InterPro" id="IPR050708">
    <property type="entry name" value="T6SS_VgrG/RHS"/>
</dbReference>
<dbReference type="InterPro" id="IPR022044">
    <property type="entry name" value="TcdB_toxin_mid/C"/>
</dbReference>
<dbReference type="EMBL" id="QAOK01000015">
    <property type="protein sequence ID" value="PTQ80512.1"/>
    <property type="molecule type" value="Genomic_DNA"/>
</dbReference>
<dbReference type="SUPFAM" id="SSF69318">
    <property type="entry name" value="Integrin alpha N-terminal domain"/>
    <property type="match status" value="1"/>
</dbReference>
<feature type="compositionally biased region" description="Basic and acidic residues" evidence="6">
    <location>
        <begin position="1970"/>
        <end position="1980"/>
    </location>
</feature>
<proteinExistence type="predicted"/>
<dbReference type="InterPro" id="IPR022045">
    <property type="entry name" value="TcdB_toxin_mid/N"/>
</dbReference>
<name>A0A2T5I9K8_9PROT</name>
<dbReference type="Pfam" id="PF12256">
    <property type="entry name" value="TcdB_toxin_midN"/>
    <property type="match status" value="1"/>
</dbReference>
<dbReference type="InterPro" id="IPR003284">
    <property type="entry name" value="Sal_SpvB"/>
</dbReference>
<dbReference type="Proteomes" id="UP000244152">
    <property type="component" value="Unassembled WGS sequence"/>
</dbReference>
<dbReference type="Pfam" id="PF25023">
    <property type="entry name" value="TEN_YD-shell"/>
    <property type="match status" value="1"/>
</dbReference>
<feature type="transmembrane region" description="Helical" evidence="7">
    <location>
        <begin position="1839"/>
        <end position="1859"/>
    </location>
</feature>